<protein>
    <submittedName>
        <fullName evidence="2">Uncharacterized protein</fullName>
    </submittedName>
</protein>
<dbReference type="OrthoDB" id="289038at2759"/>
<reference evidence="2 3" key="1">
    <citation type="submission" date="2018-11" db="EMBL/GenBank/DDBJ databases">
        <authorList>
            <consortium name="Pathogen Informatics"/>
        </authorList>
    </citation>
    <scope>NUCLEOTIDE SEQUENCE [LARGE SCALE GENOMIC DNA]</scope>
</reference>
<dbReference type="EMBL" id="UYRV01019518">
    <property type="protein sequence ID" value="VDK66136.1"/>
    <property type="molecule type" value="Genomic_DNA"/>
</dbReference>
<accession>A0A3P6RWG1</accession>
<proteinExistence type="predicted"/>
<evidence type="ECO:0000313" key="2">
    <source>
        <dbReference type="EMBL" id="VDK66136.1"/>
    </source>
</evidence>
<name>A0A3P6RWG1_CYLGO</name>
<evidence type="ECO:0000313" key="3">
    <source>
        <dbReference type="Proteomes" id="UP000271889"/>
    </source>
</evidence>
<feature type="region of interest" description="Disordered" evidence="1">
    <location>
        <begin position="1"/>
        <end position="76"/>
    </location>
</feature>
<feature type="compositionally biased region" description="Basic and acidic residues" evidence="1">
    <location>
        <begin position="66"/>
        <end position="76"/>
    </location>
</feature>
<sequence length="76" mass="8361">MKIFSKKEMLTDQALLDDEDNTGGGTTVSPASEEVKRSDDAVKNEDEDLDTTKSRSSIDTATALDGKTRRERLVKV</sequence>
<feature type="compositionally biased region" description="Basic and acidic residues" evidence="1">
    <location>
        <begin position="33"/>
        <end position="44"/>
    </location>
</feature>
<evidence type="ECO:0000256" key="1">
    <source>
        <dbReference type="SAM" id="MobiDB-lite"/>
    </source>
</evidence>
<dbReference type="AlphaFoldDB" id="A0A3P6RWG1"/>
<organism evidence="2 3">
    <name type="scientific">Cylicostephanus goldi</name>
    <name type="common">Nematode worm</name>
    <dbReference type="NCBI Taxonomy" id="71465"/>
    <lineage>
        <taxon>Eukaryota</taxon>
        <taxon>Metazoa</taxon>
        <taxon>Ecdysozoa</taxon>
        <taxon>Nematoda</taxon>
        <taxon>Chromadorea</taxon>
        <taxon>Rhabditida</taxon>
        <taxon>Rhabditina</taxon>
        <taxon>Rhabditomorpha</taxon>
        <taxon>Strongyloidea</taxon>
        <taxon>Strongylidae</taxon>
        <taxon>Cylicostephanus</taxon>
    </lineage>
</organism>
<gene>
    <name evidence="2" type="ORF">CGOC_LOCUS6135</name>
</gene>
<keyword evidence="3" id="KW-1185">Reference proteome</keyword>
<dbReference type="Proteomes" id="UP000271889">
    <property type="component" value="Unassembled WGS sequence"/>
</dbReference>
<feature type="compositionally biased region" description="Basic and acidic residues" evidence="1">
    <location>
        <begin position="1"/>
        <end position="10"/>
    </location>
</feature>